<sequence>MAAFGRLISRLFSREPSGKPGEWYYCLRHRRVEEGPDCPAKDRMGPYPGRTEAEHAMDLARERNERWRNDPRWSDDRDQDRDGEPGPGGGT</sequence>
<dbReference type="OrthoDB" id="3268477at2"/>
<feature type="region of interest" description="Disordered" evidence="1">
    <location>
        <begin position="59"/>
        <end position="91"/>
    </location>
</feature>
<evidence type="ECO:0000256" key="1">
    <source>
        <dbReference type="SAM" id="MobiDB-lite"/>
    </source>
</evidence>
<evidence type="ECO:0000313" key="3">
    <source>
        <dbReference type="Proteomes" id="UP000272474"/>
    </source>
</evidence>
<dbReference type="EMBL" id="RBAL01000002">
    <property type="protein sequence ID" value="RKN45926.1"/>
    <property type="molecule type" value="Genomic_DNA"/>
</dbReference>
<feature type="compositionally biased region" description="Basic and acidic residues" evidence="1">
    <location>
        <begin position="59"/>
        <end position="84"/>
    </location>
</feature>
<dbReference type="AlphaFoldDB" id="A0A3A9ZFB5"/>
<evidence type="ECO:0000313" key="2">
    <source>
        <dbReference type="EMBL" id="RKN45926.1"/>
    </source>
</evidence>
<dbReference type="RefSeq" id="WP_120676116.1">
    <property type="nucleotide sequence ID" value="NZ_RBAL01000002.1"/>
</dbReference>
<reference evidence="2 3" key="1">
    <citation type="journal article" date="2014" name="Int. J. Syst. Evol. Microbiol.">
        <title>Streptomyces hoynatensis sp. nov., isolated from deep marine sediment.</title>
        <authorList>
            <person name="Veyisoglu A."/>
            <person name="Sahin N."/>
        </authorList>
    </citation>
    <scope>NUCLEOTIDE SEQUENCE [LARGE SCALE GENOMIC DNA]</scope>
    <source>
        <strain evidence="2 3">KCTC 29097</strain>
    </source>
</reference>
<dbReference type="Proteomes" id="UP000272474">
    <property type="component" value="Unassembled WGS sequence"/>
</dbReference>
<gene>
    <name evidence="2" type="ORF">D7294_05730</name>
</gene>
<protein>
    <recommendedName>
        <fullName evidence="4">SPOR domain-containing protein</fullName>
    </recommendedName>
</protein>
<comment type="caution">
    <text evidence="2">The sequence shown here is derived from an EMBL/GenBank/DDBJ whole genome shotgun (WGS) entry which is preliminary data.</text>
</comment>
<accession>A0A3A9ZFB5</accession>
<evidence type="ECO:0008006" key="4">
    <source>
        <dbReference type="Google" id="ProtNLM"/>
    </source>
</evidence>
<organism evidence="2 3">
    <name type="scientific">Streptomyces hoynatensis</name>
    <dbReference type="NCBI Taxonomy" id="1141874"/>
    <lineage>
        <taxon>Bacteria</taxon>
        <taxon>Bacillati</taxon>
        <taxon>Actinomycetota</taxon>
        <taxon>Actinomycetes</taxon>
        <taxon>Kitasatosporales</taxon>
        <taxon>Streptomycetaceae</taxon>
        <taxon>Streptomyces</taxon>
    </lineage>
</organism>
<proteinExistence type="predicted"/>
<name>A0A3A9ZFB5_9ACTN</name>
<keyword evidence="3" id="KW-1185">Reference proteome</keyword>